<feature type="compositionally biased region" description="Basic and acidic residues" evidence="1">
    <location>
        <begin position="26"/>
        <end position="38"/>
    </location>
</feature>
<name>A0A017TBQ4_9BACT</name>
<evidence type="ECO:0000256" key="1">
    <source>
        <dbReference type="SAM" id="MobiDB-lite"/>
    </source>
</evidence>
<proteinExistence type="predicted"/>
<organism evidence="2 3">
    <name type="scientific">Chondromyces apiculatus DSM 436</name>
    <dbReference type="NCBI Taxonomy" id="1192034"/>
    <lineage>
        <taxon>Bacteria</taxon>
        <taxon>Pseudomonadati</taxon>
        <taxon>Myxococcota</taxon>
        <taxon>Polyangia</taxon>
        <taxon>Polyangiales</taxon>
        <taxon>Polyangiaceae</taxon>
        <taxon>Chondromyces</taxon>
    </lineage>
</organism>
<gene>
    <name evidence="2" type="ORF">CAP_1882</name>
</gene>
<dbReference type="AlphaFoldDB" id="A0A017TBQ4"/>
<sequence>MALYATAPAGDDSGGAEAAPARVARRREGAGRELFSRL</sequence>
<dbReference type="STRING" id="1192034.CAP_1882"/>
<accession>A0A017TBQ4</accession>
<keyword evidence="3" id="KW-1185">Reference proteome</keyword>
<dbReference type="EMBL" id="ASRX01000016">
    <property type="protein sequence ID" value="EYF06352.1"/>
    <property type="molecule type" value="Genomic_DNA"/>
</dbReference>
<reference evidence="2 3" key="1">
    <citation type="submission" date="2013-05" db="EMBL/GenBank/DDBJ databases">
        <title>Genome assembly of Chondromyces apiculatus DSM 436.</title>
        <authorList>
            <person name="Sharma G."/>
            <person name="Khatri I."/>
            <person name="Kaur C."/>
            <person name="Mayilraj S."/>
            <person name="Subramanian S."/>
        </authorList>
    </citation>
    <scope>NUCLEOTIDE SEQUENCE [LARGE SCALE GENOMIC DNA]</scope>
    <source>
        <strain evidence="2 3">DSM 436</strain>
    </source>
</reference>
<dbReference type="Proteomes" id="UP000019678">
    <property type="component" value="Unassembled WGS sequence"/>
</dbReference>
<evidence type="ECO:0000313" key="3">
    <source>
        <dbReference type="Proteomes" id="UP000019678"/>
    </source>
</evidence>
<comment type="caution">
    <text evidence="2">The sequence shown here is derived from an EMBL/GenBank/DDBJ whole genome shotgun (WGS) entry which is preliminary data.</text>
</comment>
<evidence type="ECO:0000313" key="2">
    <source>
        <dbReference type="EMBL" id="EYF06352.1"/>
    </source>
</evidence>
<protein>
    <submittedName>
        <fullName evidence="2">Uncharacterized protein</fullName>
    </submittedName>
</protein>
<feature type="region of interest" description="Disordered" evidence="1">
    <location>
        <begin position="1"/>
        <end position="38"/>
    </location>
</feature>